<comment type="caution">
    <text evidence="2">The sequence shown here is derived from an EMBL/GenBank/DDBJ whole genome shotgun (WGS) entry which is preliminary data.</text>
</comment>
<proteinExistence type="predicted"/>
<dbReference type="Proteomes" id="UP000813461">
    <property type="component" value="Unassembled WGS sequence"/>
</dbReference>
<dbReference type="AlphaFoldDB" id="A0A8K0QZ74"/>
<feature type="compositionally biased region" description="Gly residues" evidence="1">
    <location>
        <begin position="483"/>
        <end position="495"/>
    </location>
</feature>
<reference evidence="2" key="1">
    <citation type="journal article" date="2021" name="Nat. Commun.">
        <title>Genetic determinants of endophytism in the Arabidopsis root mycobiome.</title>
        <authorList>
            <person name="Mesny F."/>
            <person name="Miyauchi S."/>
            <person name="Thiergart T."/>
            <person name="Pickel B."/>
            <person name="Atanasova L."/>
            <person name="Karlsson M."/>
            <person name="Huettel B."/>
            <person name="Barry K.W."/>
            <person name="Haridas S."/>
            <person name="Chen C."/>
            <person name="Bauer D."/>
            <person name="Andreopoulos W."/>
            <person name="Pangilinan J."/>
            <person name="LaButti K."/>
            <person name="Riley R."/>
            <person name="Lipzen A."/>
            <person name="Clum A."/>
            <person name="Drula E."/>
            <person name="Henrissat B."/>
            <person name="Kohler A."/>
            <person name="Grigoriev I.V."/>
            <person name="Martin F.M."/>
            <person name="Hacquard S."/>
        </authorList>
    </citation>
    <scope>NUCLEOTIDE SEQUENCE</scope>
    <source>
        <strain evidence="2">MPI-SDFR-AT-0120</strain>
    </source>
</reference>
<feature type="region of interest" description="Disordered" evidence="1">
    <location>
        <begin position="440"/>
        <end position="495"/>
    </location>
</feature>
<evidence type="ECO:0000313" key="3">
    <source>
        <dbReference type="Proteomes" id="UP000813461"/>
    </source>
</evidence>
<feature type="compositionally biased region" description="Basic and acidic residues" evidence="1">
    <location>
        <begin position="440"/>
        <end position="482"/>
    </location>
</feature>
<keyword evidence="3" id="KW-1185">Reference proteome</keyword>
<gene>
    <name evidence="2" type="ORF">FB567DRAFT_631450</name>
</gene>
<sequence length="495" mass="55192">MLKIIGKETSIALGNSKDPIAFIISNHNKIVAEHEEIRSSVANGGQDLTGHRVIVSSNAIRPATTTGTHGVDGILLFVKSWHPDNPEHILYSNISIGQSTKPSTDQVNIPLGASIIEHILQVTPYALDALLNNKPTLQVLEENSREDLLGSRRFFNCTDDIGGWKMTDWRNKYGRNTVYKGTYDLGDGQDITIEQLNKEDPGLPFYPDKLPEIFVDGQRLRPLHTMFREAEDIPPAGLTDEQVKAVRAIVDDMTKLNQSVEDIARLNQDLADVAAPYFEANKINEDGTPRSTETIYKVMRTETAFVDEAHNPSRKRLMSLDIIDSMTNAISTHPSFSILDPNSATNEFIRNAVATTAWTRIVEELSKPGGYIEIVTQACIDKVTLPEIQTMDVGALIAGYMEKQKTAAASEDAMRKALESLREGDERYAEVKRELEKVAEEKVKAERDVEDAERTKEQVERADEREEEFQKNEGQEVDRVFGEGKGTGGREGPVR</sequence>
<evidence type="ECO:0000313" key="2">
    <source>
        <dbReference type="EMBL" id="KAH7079671.1"/>
    </source>
</evidence>
<evidence type="ECO:0000256" key="1">
    <source>
        <dbReference type="SAM" id="MobiDB-lite"/>
    </source>
</evidence>
<protein>
    <submittedName>
        <fullName evidence="2">Uncharacterized protein</fullName>
    </submittedName>
</protein>
<dbReference type="EMBL" id="JAGMVJ010000016">
    <property type="protein sequence ID" value="KAH7079671.1"/>
    <property type="molecule type" value="Genomic_DNA"/>
</dbReference>
<name>A0A8K0QZ74_9PLEO</name>
<organism evidence="2 3">
    <name type="scientific">Paraphoma chrysanthemicola</name>
    <dbReference type="NCBI Taxonomy" id="798071"/>
    <lineage>
        <taxon>Eukaryota</taxon>
        <taxon>Fungi</taxon>
        <taxon>Dikarya</taxon>
        <taxon>Ascomycota</taxon>
        <taxon>Pezizomycotina</taxon>
        <taxon>Dothideomycetes</taxon>
        <taxon>Pleosporomycetidae</taxon>
        <taxon>Pleosporales</taxon>
        <taxon>Pleosporineae</taxon>
        <taxon>Phaeosphaeriaceae</taxon>
        <taxon>Paraphoma</taxon>
    </lineage>
</organism>
<accession>A0A8K0QZ74</accession>